<dbReference type="Pfam" id="PF14022">
    <property type="entry name" value="DUF4238"/>
    <property type="match status" value="1"/>
</dbReference>
<keyword evidence="2" id="KW-1185">Reference proteome</keyword>
<accession>A0ABW8RG92</accession>
<gene>
    <name evidence="1" type="ORF">ACJEBI_13280</name>
</gene>
<dbReference type="InterPro" id="IPR025332">
    <property type="entry name" value="DUF4238"/>
</dbReference>
<comment type="caution">
    <text evidence="1">The sequence shown here is derived from an EMBL/GenBank/DDBJ whole genome shotgun (WGS) entry which is preliminary data.</text>
</comment>
<evidence type="ECO:0000313" key="1">
    <source>
        <dbReference type="EMBL" id="MFK9092456.1"/>
    </source>
</evidence>
<name>A0ABW8RG92_9BACI</name>
<sequence length="46" mass="5351">MGGKSKQHYVPKFYLKNFSDSKKSIDTYNITTKSIYKGYVPKAQFL</sequence>
<organism evidence="1 2">
    <name type="scientific">Bacillus salipaludis</name>
    <dbReference type="NCBI Taxonomy" id="2547811"/>
    <lineage>
        <taxon>Bacteria</taxon>
        <taxon>Bacillati</taxon>
        <taxon>Bacillota</taxon>
        <taxon>Bacilli</taxon>
        <taxon>Bacillales</taxon>
        <taxon>Bacillaceae</taxon>
        <taxon>Bacillus</taxon>
    </lineage>
</organism>
<dbReference type="RefSeq" id="WP_406581039.1">
    <property type="nucleotide sequence ID" value="NZ_JBJHQH010000009.1"/>
</dbReference>
<dbReference type="Proteomes" id="UP001623041">
    <property type="component" value="Unassembled WGS sequence"/>
</dbReference>
<protein>
    <submittedName>
        <fullName evidence="1">DUF4238 domain-containing protein</fullName>
    </submittedName>
</protein>
<dbReference type="EMBL" id="JBJHQH010000009">
    <property type="protein sequence ID" value="MFK9092456.1"/>
    <property type="molecule type" value="Genomic_DNA"/>
</dbReference>
<reference evidence="1 2" key="1">
    <citation type="submission" date="2024-11" db="EMBL/GenBank/DDBJ databases">
        <authorList>
            <person name="Lucas J.A."/>
        </authorList>
    </citation>
    <scope>NUCLEOTIDE SEQUENCE [LARGE SCALE GENOMIC DNA]</scope>
    <source>
        <strain evidence="1 2">Z 5.4</strain>
    </source>
</reference>
<evidence type="ECO:0000313" key="2">
    <source>
        <dbReference type="Proteomes" id="UP001623041"/>
    </source>
</evidence>
<proteinExistence type="predicted"/>